<reference evidence="1" key="2">
    <citation type="journal article" date="2015" name="Fish Shellfish Immunol.">
        <title>Early steps in the European eel (Anguilla anguilla)-Vibrio vulnificus interaction in the gills: Role of the RtxA13 toxin.</title>
        <authorList>
            <person name="Callol A."/>
            <person name="Pajuelo D."/>
            <person name="Ebbesson L."/>
            <person name="Teles M."/>
            <person name="MacKenzie S."/>
            <person name="Amaro C."/>
        </authorList>
    </citation>
    <scope>NUCLEOTIDE SEQUENCE</scope>
</reference>
<reference evidence="1" key="1">
    <citation type="submission" date="2014-11" db="EMBL/GenBank/DDBJ databases">
        <authorList>
            <person name="Amaro Gonzalez C."/>
        </authorList>
    </citation>
    <scope>NUCLEOTIDE SEQUENCE</scope>
</reference>
<sequence length="109" mass="11616">MGYVPVVVRAHASCDACGPGVTMVGHGRKLKSDRPTIYLPPTPNTLDFLHGVVTMGLSRLVRLVTNSYTARLGQTKAVAFLVALSIFINPLQPSPLASCQYVSDEGLSC</sequence>
<proteinExistence type="predicted"/>
<dbReference type="AlphaFoldDB" id="A0A0E9X8E9"/>
<accession>A0A0E9X8E9</accession>
<evidence type="ECO:0000313" key="1">
    <source>
        <dbReference type="EMBL" id="JAH98874.1"/>
    </source>
</evidence>
<dbReference type="EMBL" id="GBXM01009703">
    <property type="protein sequence ID" value="JAH98874.1"/>
    <property type="molecule type" value="Transcribed_RNA"/>
</dbReference>
<protein>
    <submittedName>
        <fullName evidence="1">Uncharacterized protein</fullName>
    </submittedName>
</protein>
<name>A0A0E9X8E9_ANGAN</name>
<organism evidence="1">
    <name type="scientific">Anguilla anguilla</name>
    <name type="common">European freshwater eel</name>
    <name type="synonym">Muraena anguilla</name>
    <dbReference type="NCBI Taxonomy" id="7936"/>
    <lineage>
        <taxon>Eukaryota</taxon>
        <taxon>Metazoa</taxon>
        <taxon>Chordata</taxon>
        <taxon>Craniata</taxon>
        <taxon>Vertebrata</taxon>
        <taxon>Euteleostomi</taxon>
        <taxon>Actinopterygii</taxon>
        <taxon>Neopterygii</taxon>
        <taxon>Teleostei</taxon>
        <taxon>Anguilliformes</taxon>
        <taxon>Anguillidae</taxon>
        <taxon>Anguilla</taxon>
    </lineage>
</organism>